<dbReference type="RefSeq" id="WP_197660092.1">
    <property type="nucleotide sequence ID" value="NZ_JAEAGR010000002.1"/>
</dbReference>
<gene>
    <name evidence="1" type="ORF">I5677_03040</name>
</gene>
<name>A0A8J7H0V5_9FIRM</name>
<accession>A0A8J7H0V5</accession>
<dbReference type="AlphaFoldDB" id="A0A8J7H0V5"/>
<dbReference type="Proteomes" id="UP000623269">
    <property type="component" value="Unassembled WGS sequence"/>
</dbReference>
<organism evidence="1 2">
    <name type="scientific">Mobilitalea sibirica</name>
    <dbReference type="NCBI Taxonomy" id="1462919"/>
    <lineage>
        <taxon>Bacteria</taxon>
        <taxon>Bacillati</taxon>
        <taxon>Bacillota</taxon>
        <taxon>Clostridia</taxon>
        <taxon>Lachnospirales</taxon>
        <taxon>Lachnospiraceae</taxon>
        <taxon>Mobilitalea</taxon>
    </lineage>
</organism>
<comment type="caution">
    <text evidence="1">The sequence shown here is derived from an EMBL/GenBank/DDBJ whole genome shotgun (WGS) entry which is preliminary data.</text>
</comment>
<keyword evidence="2" id="KW-1185">Reference proteome</keyword>
<reference evidence="1" key="1">
    <citation type="submission" date="2020-12" db="EMBL/GenBank/DDBJ databases">
        <title>M. sibirica DSM 26468T genome.</title>
        <authorList>
            <person name="Thieme N."/>
            <person name="Rettenmaier R."/>
            <person name="Zverlov V."/>
            <person name="Liebl W."/>
        </authorList>
    </citation>
    <scope>NUCLEOTIDE SEQUENCE</scope>
    <source>
        <strain evidence="1">DSM 26468</strain>
    </source>
</reference>
<evidence type="ECO:0000313" key="1">
    <source>
        <dbReference type="EMBL" id="MBH1939869.1"/>
    </source>
</evidence>
<sequence length="121" mass="13641">MEKEHRSIEKINDDIKSAGQSFLGLNMADLLTRIKELDDKILKSKLIDEYHSNQHGYYDKDTGGTRTRVNSAIRIIKSEKVVYAMEQIDGSDPRVLPEAVAKAKETVAKIKTGELKLPNLN</sequence>
<protein>
    <submittedName>
        <fullName evidence="1">Uncharacterized protein</fullName>
    </submittedName>
</protein>
<evidence type="ECO:0000313" key="2">
    <source>
        <dbReference type="Proteomes" id="UP000623269"/>
    </source>
</evidence>
<proteinExistence type="predicted"/>
<dbReference type="EMBL" id="JAEAGR010000002">
    <property type="protein sequence ID" value="MBH1939869.1"/>
    <property type="molecule type" value="Genomic_DNA"/>
</dbReference>